<evidence type="ECO:0000313" key="1">
    <source>
        <dbReference type="EMBL" id="CAF0980775.1"/>
    </source>
</evidence>
<comment type="caution">
    <text evidence="1">The sequence shown here is derived from an EMBL/GenBank/DDBJ whole genome shotgun (WGS) entry which is preliminary data.</text>
</comment>
<dbReference type="InterPro" id="IPR032675">
    <property type="entry name" value="LRR_dom_sf"/>
</dbReference>
<dbReference type="AlphaFoldDB" id="A0A814F665"/>
<accession>A0A814F665</accession>
<sequence>MKRQRNKKTIEQNVNNKKKLSITQFEDLSNELIYEIFDYIDYCLIYEIFVKLNLRFHSLFYESNLSLKINFPLTSKTIFQYRCKYIINSNIKRIISLNICKYFLEFFSINLFSSLKSLIINQIQSDKISTLLSNLICLPNFSSLSIYSSNYFQDENSIYLSIFRLTKLKFCKLTFPSGGERVPLPIAINSYHKLERFIINGHCRLEQLNSILSYLPLLQHLSCQYLYGTGRECKEIQMPKNLTSIHLTTYRVLFEEMKLFLSKNSSRLKILRIKTFDNDDYFHAEQWEDLIVCHMSCLSVFDLQYSVSIDKDTRQLLINRFSSKFWIEKQWFFDYYYYYKDEYSYYLIFFSIVPYRYDEYILHEKFNENESKLYKSNNLNFARHLILEGCLKTNQYSIQFPRATKLTLKDNNIPKNSLFINDMKSIIPLLQITELSIKDNILTINQFIEILCLFPNVQTLTLSNKIQLGSERTNTRQLLSRNNRITHLIIDDDECQFVYIDFLIDLFPYLEYLEISLDENHLEEILRFLFVKLKYLFSLFLLNINYDTIEKIQTLIKKENLITNYTIERIHGGLYLWW</sequence>
<proteinExistence type="predicted"/>
<protein>
    <recommendedName>
        <fullName evidence="3">F-box domain-containing protein</fullName>
    </recommendedName>
</protein>
<reference evidence="1" key="1">
    <citation type="submission" date="2021-02" db="EMBL/GenBank/DDBJ databases">
        <authorList>
            <person name="Nowell W R."/>
        </authorList>
    </citation>
    <scope>NUCLEOTIDE SEQUENCE</scope>
</reference>
<evidence type="ECO:0008006" key="3">
    <source>
        <dbReference type="Google" id="ProtNLM"/>
    </source>
</evidence>
<name>A0A814F665_9BILA</name>
<gene>
    <name evidence="1" type="ORF">IZO911_LOCUS16560</name>
</gene>
<evidence type="ECO:0000313" key="2">
    <source>
        <dbReference type="Proteomes" id="UP000663860"/>
    </source>
</evidence>
<dbReference type="Proteomes" id="UP000663860">
    <property type="component" value="Unassembled WGS sequence"/>
</dbReference>
<dbReference type="EMBL" id="CAJNOE010000149">
    <property type="protein sequence ID" value="CAF0980775.1"/>
    <property type="molecule type" value="Genomic_DNA"/>
</dbReference>
<dbReference type="Gene3D" id="3.80.10.10">
    <property type="entry name" value="Ribonuclease Inhibitor"/>
    <property type="match status" value="1"/>
</dbReference>
<organism evidence="1 2">
    <name type="scientific">Adineta steineri</name>
    <dbReference type="NCBI Taxonomy" id="433720"/>
    <lineage>
        <taxon>Eukaryota</taxon>
        <taxon>Metazoa</taxon>
        <taxon>Spiralia</taxon>
        <taxon>Gnathifera</taxon>
        <taxon>Rotifera</taxon>
        <taxon>Eurotatoria</taxon>
        <taxon>Bdelloidea</taxon>
        <taxon>Adinetida</taxon>
        <taxon>Adinetidae</taxon>
        <taxon>Adineta</taxon>
    </lineage>
</organism>